<protein>
    <recommendedName>
        <fullName evidence="5">EF-hand domain-containing protein</fullName>
    </recommendedName>
</protein>
<dbReference type="Gene3D" id="1.10.238.10">
    <property type="entry name" value="EF-hand"/>
    <property type="match status" value="1"/>
</dbReference>
<sequence>MGNGLNFFFFFFLRLGHEIHRSLLFINNNDEKRAASYAWPIPISQIHLFYVQKFSSRFWFSIRSKLSFGKSKVCEENKNQDSESSNQQDYFSRRDDRNLCREEVEMVMGKLGLFCSAESEELKESMGSDELSLLFDEKEPSLEEVKKAFDVFDEKRDGFIDAEELQRVLQKLGLKEGFTLENCRKMIRACDENRDGRIDFNEFVKFMENIFS</sequence>
<comment type="caution">
    <text evidence="6">The sequence shown here is derived from an EMBL/GenBank/DDBJ whole genome shotgun (WGS) entry which is preliminary data.</text>
</comment>
<accession>A0A6A6KJR4</accession>
<evidence type="ECO:0000256" key="1">
    <source>
        <dbReference type="ARBA" id="ARBA00003291"/>
    </source>
</evidence>
<evidence type="ECO:0000259" key="5">
    <source>
        <dbReference type="PROSITE" id="PS50222"/>
    </source>
</evidence>
<evidence type="ECO:0000313" key="7">
    <source>
        <dbReference type="EMBL" id="KAF2298782.1"/>
    </source>
</evidence>
<evidence type="ECO:0000256" key="4">
    <source>
        <dbReference type="ARBA" id="ARBA00022837"/>
    </source>
</evidence>
<dbReference type="PROSITE" id="PS00018">
    <property type="entry name" value="EF_HAND_1"/>
    <property type="match status" value="1"/>
</dbReference>
<reference evidence="6 8" key="1">
    <citation type="journal article" date="2020" name="Mol. Plant">
        <title>The Chromosome-Based Rubber Tree Genome Provides New Insights into Spurge Genome Evolution and Rubber Biosynthesis.</title>
        <authorList>
            <person name="Liu J."/>
            <person name="Shi C."/>
            <person name="Shi C.C."/>
            <person name="Li W."/>
            <person name="Zhang Q.J."/>
            <person name="Zhang Y."/>
            <person name="Li K."/>
            <person name="Lu H.F."/>
            <person name="Shi C."/>
            <person name="Zhu S.T."/>
            <person name="Xiao Z.Y."/>
            <person name="Nan H."/>
            <person name="Yue Y."/>
            <person name="Zhu X.G."/>
            <person name="Wu Y."/>
            <person name="Hong X.N."/>
            <person name="Fan G.Y."/>
            <person name="Tong Y."/>
            <person name="Zhang D."/>
            <person name="Mao C.L."/>
            <person name="Liu Y.L."/>
            <person name="Hao S.J."/>
            <person name="Liu W.Q."/>
            <person name="Lv M.Q."/>
            <person name="Zhang H.B."/>
            <person name="Liu Y."/>
            <person name="Hu-Tang G.R."/>
            <person name="Wang J.P."/>
            <person name="Wang J.H."/>
            <person name="Sun Y.H."/>
            <person name="Ni S.B."/>
            <person name="Chen W.B."/>
            <person name="Zhang X.C."/>
            <person name="Jiao Y.N."/>
            <person name="Eichler E.E."/>
            <person name="Li G.H."/>
            <person name="Liu X."/>
            <person name="Gao L.Z."/>
        </authorList>
    </citation>
    <scope>NUCLEOTIDE SEQUENCE [LARGE SCALE GENOMIC DNA]</scope>
    <source>
        <strain evidence="8">cv. GT1</strain>
        <tissue evidence="6">Leaf</tissue>
    </source>
</reference>
<evidence type="ECO:0000313" key="6">
    <source>
        <dbReference type="EMBL" id="KAF2288293.1"/>
    </source>
</evidence>
<dbReference type="InterPro" id="IPR002048">
    <property type="entry name" value="EF_hand_dom"/>
</dbReference>
<evidence type="ECO:0000256" key="2">
    <source>
        <dbReference type="ARBA" id="ARBA00022723"/>
    </source>
</evidence>
<dbReference type="EMBL" id="JAAGAX010000016">
    <property type="protein sequence ID" value="KAF2288293.1"/>
    <property type="molecule type" value="Genomic_DNA"/>
</dbReference>
<dbReference type="AlphaFoldDB" id="A0A6A6KJR4"/>
<feature type="domain" description="EF-hand" evidence="5">
    <location>
        <begin position="178"/>
        <end position="212"/>
    </location>
</feature>
<dbReference type="FunFam" id="1.10.238.10:FF:000302">
    <property type="entry name" value="Probable calcium-binding protein CML46"/>
    <property type="match status" value="1"/>
</dbReference>
<keyword evidence="4" id="KW-0106">Calcium</keyword>
<keyword evidence="2" id="KW-0479">Metal-binding</keyword>
<dbReference type="Pfam" id="PF13499">
    <property type="entry name" value="EF-hand_7"/>
    <property type="match status" value="1"/>
</dbReference>
<dbReference type="InterPro" id="IPR011992">
    <property type="entry name" value="EF-hand-dom_pair"/>
</dbReference>
<dbReference type="EMBL" id="JAAGAX010000011">
    <property type="protein sequence ID" value="KAF2298782.1"/>
    <property type="molecule type" value="Genomic_DNA"/>
</dbReference>
<comment type="function">
    <text evidence="1">Potential calcium sensor.</text>
</comment>
<keyword evidence="3" id="KW-0677">Repeat</keyword>
<dbReference type="Proteomes" id="UP000467840">
    <property type="component" value="Chromosome 8"/>
</dbReference>
<dbReference type="Proteomes" id="UP000467840">
    <property type="component" value="Chromosome 1"/>
</dbReference>
<dbReference type="PANTHER" id="PTHR10891">
    <property type="entry name" value="EF-HAND CALCIUM-BINDING DOMAIN CONTAINING PROTEIN"/>
    <property type="match status" value="1"/>
</dbReference>
<dbReference type="SMART" id="SM00054">
    <property type="entry name" value="EFh"/>
    <property type="match status" value="2"/>
</dbReference>
<dbReference type="CDD" id="cd00051">
    <property type="entry name" value="EFh"/>
    <property type="match status" value="1"/>
</dbReference>
<dbReference type="SUPFAM" id="SSF47473">
    <property type="entry name" value="EF-hand"/>
    <property type="match status" value="1"/>
</dbReference>
<feature type="domain" description="EF-hand" evidence="5">
    <location>
        <begin position="140"/>
        <end position="175"/>
    </location>
</feature>
<evidence type="ECO:0000256" key="3">
    <source>
        <dbReference type="ARBA" id="ARBA00022737"/>
    </source>
</evidence>
<organism evidence="6 8">
    <name type="scientific">Hevea brasiliensis</name>
    <name type="common">Para rubber tree</name>
    <name type="synonym">Siphonia brasiliensis</name>
    <dbReference type="NCBI Taxonomy" id="3981"/>
    <lineage>
        <taxon>Eukaryota</taxon>
        <taxon>Viridiplantae</taxon>
        <taxon>Streptophyta</taxon>
        <taxon>Embryophyta</taxon>
        <taxon>Tracheophyta</taxon>
        <taxon>Spermatophyta</taxon>
        <taxon>Magnoliopsida</taxon>
        <taxon>eudicotyledons</taxon>
        <taxon>Gunneridae</taxon>
        <taxon>Pentapetalae</taxon>
        <taxon>rosids</taxon>
        <taxon>fabids</taxon>
        <taxon>Malpighiales</taxon>
        <taxon>Euphorbiaceae</taxon>
        <taxon>Crotonoideae</taxon>
        <taxon>Micrandreae</taxon>
        <taxon>Hevea</taxon>
    </lineage>
</organism>
<dbReference type="InterPro" id="IPR039647">
    <property type="entry name" value="EF_hand_pair_protein_CML-like"/>
</dbReference>
<name>A0A6A6KJR4_HEVBR</name>
<dbReference type="GO" id="GO:0005509">
    <property type="term" value="F:calcium ion binding"/>
    <property type="evidence" value="ECO:0007669"/>
    <property type="project" value="InterPro"/>
</dbReference>
<evidence type="ECO:0000313" key="8">
    <source>
        <dbReference type="Proteomes" id="UP000467840"/>
    </source>
</evidence>
<dbReference type="PROSITE" id="PS50222">
    <property type="entry name" value="EF_HAND_2"/>
    <property type="match status" value="2"/>
</dbReference>
<dbReference type="InterPro" id="IPR018247">
    <property type="entry name" value="EF_Hand_1_Ca_BS"/>
</dbReference>
<gene>
    <name evidence="6" type="ORF">GH714_005849</name>
    <name evidence="7" type="ORF">GH714_027530</name>
</gene>
<keyword evidence="8" id="KW-1185">Reference proteome</keyword>
<proteinExistence type="predicted"/>